<name>A0A087MF20_9GAMM</name>
<evidence type="ECO:0000256" key="5">
    <source>
        <dbReference type="ARBA" id="ARBA00022989"/>
    </source>
</evidence>
<evidence type="ECO:0000256" key="6">
    <source>
        <dbReference type="ARBA" id="ARBA00023136"/>
    </source>
</evidence>
<proteinExistence type="inferred from homology"/>
<dbReference type="PANTHER" id="PTHR33452:SF7">
    <property type="entry name" value="DOXX FAMILY PROTEIN"/>
    <property type="match status" value="1"/>
</dbReference>
<feature type="transmembrane region" description="Helical" evidence="7">
    <location>
        <begin position="138"/>
        <end position="157"/>
    </location>
</feature>
<feature type="transmembrane region" description="Helical" evidence="7">
    <location>
        <begin position="68"/>
        <end position="86"/>
    </location>
</feature>
<sequence length="217" mass="23448">MSHDASTRWLALTERLEGTGRWLAPLGLRLLLAWEFWEAGMQKLRGENWFAGIQDKFPTPLDLVPVDLSWTLATWAELVGAVALLLGLGTRFFAFALLVLTAVATVSVHWPADWGSLSELWRGYAISDKGFGNFKLPLLFAAMLLPLVFHGAGRLSLDALLAAGSATTPRRSLADPLAWALALAVLGIPTLMLLPVAGLALLVMSLLLLAAGRLWPA</sequence>
<dbReference type="Pfam" id="PF07681">
    <property type="entry name" value="DoxX"/>
    <property type="match status" value="1"/>
</dbReference>
<organism evidence="8 9">
    <name type="scientific">Arenimonas donghaensis DSM 18148 = HO3-R19</name>
    <dbReference type="NCBI Taxonomy" id="1121014"/>
    <lineage>
        <taxon>Bacteria</taxon>
        <taxon>Pseudomonadati</taxon>
        <taxon>Pseudomonadota</taxon>
        <taxon>Gammaproteobacteria</taxon>
        <taxon>Lysobacterales</taxon>
        <taxon>Lysobacteraceae</taxon>
        <taxon>Arenimonas</taxon>
    </lineage>
</organism>
<dbReference type="GO" id="GO:0005886">
    <property type="term" value="C:plasma membrane"/>
    <property type="evidence" value="ECO:0007669"/>
    <property type="project" value="UniProtKB-SubCell"/>
</dbReference>
<evidence type="ECO:0000256" key="2">
    <source>
        <dbReference type="ARBA" id="ARBA00006679"/>
    </source>
</evidence>
<keyword evidence="9" id="KW-1185">Reference proteome</keyword>
<evidence type="ECO:0000256" key="3">
    <source>
        <dbReference type="ARBA" id="ARBA00022475"/>
    </source>
</evidence>
<dbReference type="RefSeq" id="WP_051924662.1">
    <property type="nucleotide sequence ID" value="NZ_AVCJ01000051.1"/>
</dbReference>
<dbReference type="AlphaFoldDB" id="A0A087MF20"/>
<evidence type="ECO:0008006" key="10">
    <source>
        <dbReference type="Google" id="ProtNLM"/>
    </source>
</evidence>
<reference evidence="8 9" key="2">
    <citation type="journal article" date="2015" name="Stand. Genomic Sci.">
        <title>High quality draft genomic sequence of Arenimonas donghaensis DSM 18148(T).</title>
        <authorList>
            <person name="Chen F."/>
            <person name="Wang H."/>
            <person name="Cao Y."/>
            <person name="Li X."/>
            <person name="Wang G."/>
        </authorList>
    </citation>
    <scope>NUCLEOTIDE SEQUENCE [LARGE SCALE GENOMIC DNA]</scope>
    <source>
        <strain evidence="8 9">HO3-R19</strain>
    </source>
</reference>
<keyword evidence="6 7" id="KW-0472">Membrane</keyword>
<comment type="caution">
    <text evidence="8">The sequence shown here is derived from an EMBL/GenBank/DDBJ whole genome shotgun (WGS) entry which is preliminary data.</text>
</comment>
<evidence type="ECO:0000256" key="7">
    <source>
        <dbReference type="SAM" id="Phobius"/>
    </source>
</evidence>
<comment type="subcellular location">
    <subcellularLocation>
        <location evidence="1">Cell membrane</location>
        <topology evidence="1">Multi-pass membrane protein</topology>
    </subcellularLocation>
</comment>
<dbReference type="OrthoDB" id="5689076at2"/>
<dbReference type="InterPro" id="IPR032808">
    <property type="entry name" value="DoxX"/>
</dbReference>
<reference evidence="9" key="1">
    <citation type="submission" date="2013-08" db="EMBL/GenBank/DDBJ databases">
        <title>Genome sequencing of Arenimonas donghaensis.</title>
        <authorList>
            <person name="Chen F."/>
            <person name="Wang G."/>
        </authorList>
    </citation>
    <scope>NUCLEOTIDE SEQUENCE [LARGE SCALE GENOMIC DNA]</scope>
    <source>
        <strain evidence="9">HO3-R19</strain>
    </source>
</reference>
<dbReference type="InterPro" id="IPR051907">
    <property type="entry name" value="DoxX-like_oxidoreductase"/>
</dbReference>
<gene>
    <name evidence="8" type="ORF">N788_08320</name>
</gene>
<feature type="transmembrane region" description="Helical" evidence="7">
    <location>
        <begin position="93"/>
        <end position="112"/>
    </location>
</feature>
<dbReference type="Proteomes" id="UP000029085">
    <property type="component" value="Unassembled WGS sequence"/>
</dbReference>
<dbReference type="PATRIC" id="fig|1121014.3.peg.2562"/>
<evidence type="ECO:0000313" key="9">
    <source>
        <dbReference type="Proteomes" id="UP000029085"/>
    </source>
</evidence>
<accession>A0A087MF20</accession>
<comment type="similarity">
    <text evidence="2">Belongs to the DoxX family.</text>
</comment>
<keyword evidence="3" id="KW-1003">Cell membrane</keyword>
<dbReference type="PANTHER" id="PTHR33452">
    <property type="entry name" value="OXIDOREDUCTASE CATD-RELATED"/>
    <property type="match status" value="1"/>
</dbReference>
<keyword evidence="4 7" id="KW-0812">Transmembrane</keyword>
<evidence type="ECO:0000313" key="8">
    <source>
        <dbReference type="EMBL" id="KFL35473.1"/>
    </source>
</evidence>
<dbReference type="STRING" id="1121014.N788_08320"/>
<keyword evidence="5 7" id="KW-1133">Transmembrane helix</keyword>
<feature type="transmembrane region" description="Helical" evidence="7">
    <location>
        <begin position="178"/>
        <end position="211"/>
    </location>
</feature>
<dbReference type="EMBL" id="AVCJ01000051">
    <property type="protein sequence ID" value="KFL35473.1"/>
    <property type="molecule type" value="Genomic_DNA"/>
</dbReference>
<evidence type="ECO:0000256" key="4">
    <source>
        <dbReference type="ARBA" id="ARBA00022692"/>
    </source>
</evidence>
<protein>
    <recommendedName>
        <fullName evidence="10">DoxX family protein</fullName>
    </recommendedName>
</protein>
<evidence type="ECO:0000256" key="1">
    <source>
        <dbReference type="ARBA" id="ARBA00004651"/>
    </source>
</evidence>